<proteinExistence type="predicted"/>
<organism evidence="1 2">
    <name type="scientific">Burkholderia multivorans (strain ATCC 17616 / 249)</name>
    <dbReference type="NCBI Taxonomy" id="395019"/>
    <lineage>
        <taxon>Bacteria</taxon>
        <taxon>Pseudomonadati</taxon>
        <taxon>Pseudomonadota</taxon>
        <taxon>Betaproteobacteria</taxon>
        <taxon>Burkholderiales</taxon>
        <taxon>Burkholderiaceae</taxon>
        <taxon>Burkholderia</taxon>
        <taxon>Burkholderia cepacia complex</taxon>
    </lineage>
</organism>
<sequence>MYSTTMAKRSTSGQARAVERFLASVPQGKSSRQQGNIKSNASQAQRIYLAVPPRDIPKARSLGAHLDYDRRLCWIDASMDRTPFAEWIVDETVLANAGIDPEEAIADFSLAMRTFGLIPDTVRADGAWHTAKVETPAGPRNSGSYKLERVGGEWRGYIRNFKGASGPWRFQKGRLTREQRAALEAADSDRRAARAAKVIEEQREIAARALKVLVTLPEVECDAHPYLARKGVAAHGLRIASGRGMDMITLLNLEHFKSTSDEYLIAPGRDIQDRLRTVQALGPDGSKLFTKGARKTGAFHLIGARRVADLVSAPAVLLSEGYATGASIYEATGLPVVVCFDAGNLVAVAKDLVHVLPRRQPKLVCADNDQFFLETAVTRIAELGSVAPETECSFKVNAGPRDATRTVRIVDAIADGQWHASAHGKYRLAVECRCGVARSVTVDVITGSDGKHVRSTTSNRGVDSAAEAARILRCQAIVPVFNSLVGRPTDFNDLASAEGLAAVREQVRVMLPRELVSTNATER</sequence>
<dbReference type="KEGG" id="bmu:Bmul_6195"/>
<dbReference type="RefSeq" id="WP_012211011.1">
    <property type="nucleotide sequence ID" value="NC_010070.1"/>
</dbReference>
<dbReference type="EMBL" id="AP009388">
    <property type="protein sequence ID" value="BAG48015.1"/>
    <property type="molecule type" value="Genomic_DNA"/>
</dbReference>
<dbReference type="HOGENOM" id="CLU_451782_0_0_4"/>
<dbReference type="eggNOG" id="COG4643">
    <property type="taxonomic scope" value="Bacteria"/>
</dbReference>
<evidence type="ECO:0000313" key="2">
    <source>
        <dbReference type="Proteomes" id="UP000008815"/>
    </source>
</evidence>
<geneLocation type="plasmid" evidence="1 2">
    <name>pTGL1</name>
</geneLocation>
<gene>
    <name evidence="1" type="ordered locus">BMULJ_06226</name>
</gene>
<dbReference type="AlphaFoldDB" id="A0A0H3KRP6"/>
<reference evidence="1 2" key="1">
    <citation type="submission" date="2007-04" db="EMBL/GenBank/DDBJ databases">
        <title>Complete genome sequence of Burkholderia multivorans ATCC 17616.</title>
        <authorList>
            <person name="Ohtsubo Y."/>
            <person name="Yamashita A."/>
            <person name="Kurokawa K."/>
            <person name="Takami H."/>
            <person name="Yuhara S."/>
            <person name="Nishiyama E."/>
            <person name="Endo R."/>
            <person name="Miyazaki R."/>
            <person name="Ono A."/>
            <person name="Yano K."/>
            <person name="Ito M."/>
            <person name="Sota M."/>
            <person name="Yuji N."/>
            <person name="Hattori M."/>
            <person name="Tsuda M."/>
        </authorList>
    </citation>
    <scope>NUCLEOTIDE SEQUENCE [LARGE SCALE GENOMIC DNA]</scope>
    <source>
        <strain evidence="2">ATCC 17616 / 249</strain>
        <plasmid evidence="2">Plasmid pTGL1</plasmid>
    </source>
</reference>
<protein>
    <submittedName>
        <fullName evidence="1">DNA primase</fullName>
    </submittedName>
</protein>
<dbReference type="Proteomes" id="UP000008815">
    <property type="component" value="Plasmid pTGL1"/>
</dbReference>
<dbReference type="KEGG" id="bmj:BMULJ_06226"/>
<keyword evidence="1" id="KW-0614">Plasmid</keyword>
<evidence type="ECO:0000313" key="1">
    <source>
        <dbReference type="EMBL" id="BAG48015.1"/>
    </source>
</evidence>
<keyword evidence="2" id="KW-1185">Reference proteome</keyword>
<name>A0A0H3KRP6_BURM1</name>
<accession>A0A0H3KRP6</accession>